<dbReference type="EMBL" id="BAAABU010000014">
    <property type="protein sequence ID" value="GAA0246795.1"/>
    <property type="molecule type" value="Genomic_DNA"/>
</dbReference>
<accession>A0ABN0UD98</accession>
<name>A0ABN0UD98_9PSEU</name>
<evidence type="ECO:0000313" key="3">
    <source>
        <dbReference type="Proteomes" id="UP001500416"/>
    </source>
</evidence>
<keyword evidence="1" id="KW-0732">Signal</keyword>
<reference evidence="2 3" key="1">
    <citation type="journal article" date="2019" name="Int. J. Syst. Evol. Microbiol.">
        <title>The Global Catalogue of Microorganisms (GCM) 10K type strain sequencing project: providing services to taxonomists for standard genome sequencing and annotation.</title>
        <authorList>
            <consortium name="The Broad Institute Genomics Platform"/>
            <consortium name="The Broad Institute Genome Sequencing Center for Infectious Disease"/>
            <person name="Wu L."/>
            <person name="Ma J."/>
        </authorList>
    </citation>
    <scope>NUCLEOTIDE SEQUENCE [LARGE SCALE GENOMIC DNA]</scope>
    <source>
        <strain evidence="2 3">JCM 3380</strain>
    </source>
</reference>
<evidence type="ECO:0000256" key="1">
    <source>
        <dbReference type="SAM" id="SignalP"/>
    </source>
</evidence>
<comment type="caution">
    <text evidence="2">The sequence shown here is derived from an EMBL/GenBank/DDBJ whole genome shotgun (WGS) entry which is preliminary data.</text>
</comment>
<proteinExistence type="predicted"/>
<gene>
    <name evidence="2" type="ORF">GCM10010492_52960</name>
</gene>
<feature type="signal peptide" evidence="1">
    <location>
        <begin position="1"/>
        <end position="23"/>
    </location>
</feature>
<dbReference type="Proteomes" id="UP001500416">
    <property type="component" value="Unassembled WGS sequence"/>
</dbReference>
<evidence type="ECO:0008006" key="4">
    <source>
        <dbReference type="Google" id="ProtNLM"/>
    </source>
</evidence>
<dbReference type="RefSeq" id="WP_343936600.1">
    <property type="nucleotide sequence ID" value="NZ_BAAABU010000014.1"/>
</dbReference>
<evidence type="ECO:0000313" key="2">
    <source>
        <dbReference type="EMBL" id="GAA0246795.1"/>
    </source>
</evidence>
<sequence length="140" mass="14551">MRAIPVLALTAAALVASALPAGADTALEDRAVAALSVESSARLEARGAAVVVPTTIVCAADGQGSLWVQVTQNVRGDIATGDRYVSITECTGTFQQVDVTVVSRTKAFRPGTAYATASLSVWTPTDWGTAEQERTITITR</sequence>
<keyword evidence="3" id="KW-1185">Reference proteome</keyword>
<organism evidence="2 3">
    <name type="scientific">Saccharothrix mutabilis subsp. mutabilis</name>
    <dbReference type="NCBI Taxonomy" id="66855"/>
    <lineage>
        <taxon>Bacteria</taxon>
        <taxon>Bacillati</taxon>
        <taxon>Actinomycetota</taxon>
        <taxon>Actinomycetes</taxon>
        <taxon>Pseudonocardiales</taxon>
        <taxon>Pseudonocardiaceae</taxon>
        <taxon>Saccharothrix</taxon>
    </lineage>
</organism>
<protein>
    <recommendedName>
        <fullName evidence="4">Secreted protein</fullName>
    </recommendedName>
</protein>
<feature type="chain" id="PRO_5046733956" description="Secreted protein" evidence="1">
    <location>
        <begin position="24"/>
        <end position="140"/>
    </location>
</feature>